<feature type="transmembrane region" description="Helical" evidence="1">
    <location>
        <begin position="96"/>
        <end position="115"/>
    </location>
</feature>
<evidence type="ECO:0008006" key="4">
    <source>
        <dbReference type="Google" id="ProtNLM"/>
    </source>
</evidence>
<protein>
    <recommendedName>
        <fullName evidence="4">DUF2232 domain-containing protein</fullName>
    </recommendedName>
</protein>
<feature type="transmembrane region" description="Helical" evidence="1">
    <location>
        <begin position="12"/>
        <end position="37"/>
    </location>
</feature>
<keyword evidence="1" id="KW-0472">Membrane</keyword>
<proteinExistence type="predicted"/>
<feature type="transmembrane region" description="Helical" evidence="1">
    <location>
        <begin position="261"/>
        <end position="281"/>
    </location>
</feature>
<gene>
    <name evidence="2" type="ORF">LP43_1889</name>
</gene>
<dbReference type="STRING" id="392484.LP43_1889"/>
<feature type="transmembrane region" description="Helical" evidence="1">
    <location>
        <begin position="69"/>
        <end position="89"/>
    </location>
</feature>
<feature type="transmembrane region" description="Helical" evidence="1">
    <location>
        <begin position="223"/>
        <end position="249"/>
    </location>
</feature>
<accession>A0A0A0BFM1</accession>
<keyword evidence="1" id="KW-1133">Transmembrane helix</keyword>
<dbReference type="InterPro" id="IPR018710">
    <property type="entry name" value="DUF2232"/>
</dbReference>
<dbReference type="EMBL" id="JRQD01000004">
    <property type="protein sequence ID" value="KGM06665.1"/>
    <property type="molecule type" value="Genomic_DNA"/>
</dbReference>
<reference evidence="2 3" key="1">
    <citation type="submission" date="2014-09" db="EMBL/GenBank/DDBJ databases">
        <authorList>
            <person name="Grob C."/>
            <person name="Taubert M."/>
            <person name="Howat A.M."/>
            <person name="Burns O.J."/>
            <person name="Dixon J.L."/>
            <person name="Chen Y."/>
            <person name="Murrell J.C."/>
        </authorList>
    </citation>
    <scope>NUCLEOTIDE SEQUENCE [LARGE SCALE GENOMIC DNA]</scope>
    <source>
        <strain evidence="2">L4</strain>
    </source>
</reference>
<evidence type="ECO:0000313" key="2">
    <source>
        <dbReference type="EMBL" id="KGM06665.1"/>
    </source>
</evidence>
<feature type="transmembrane region" description="Helical" evidence="1">
    <location>
        <begin position="197"/>
        <end position="217"/>
    </location>
</feature>
<feature type="transmembrane region" description="Helical" evidence="1">
    <location>
        <begin position="156"/>
        <end position="176"/>
    </location>
</feature>
<dbReference type="Proteomes" id="UP000029999">
    <property type="component" value="Unassembled WGS sequence"/>
</dbReference>
<organism evidence="2 3">
    <name type="scientific">Methylophaga thiooxydans</name>
    <dbReference type="NCBI Taxonomy" id="392484"/>
    <lineage>
        <taxon>Bacteria</taxon>
        <taxon>Pseudomonadati</taxon>
        <taxon>Pseudomonadota</taxon>
        <taxon>Gammaproteobacteria</taxon>
        <taxon>Thiotrichales</taxon>
        <taxon>Piscirickettsiaceae</taxon>
        <taxon>Methylophaga</taxon>
    </lineage>
</organism>
<keyword evidence="1" id="KW-0812">Transmembrane</keyword>
<feature type="transmembrane region" description="Helical" evidence="1">
    <location>
        <begin position="44"/>
        <end position="63"/>
    </location>
</feature>
<evidence type="ECO:0000313" key="3">
    <source>
        <dbReference type="Proteomes" id="UP000029999"/>
    </source>
</evidence>
<name>A0A0A0BFM1_9GAMM</name>
<evidence type="ECO:0000256" key="1">
    <source>
        <dbReference type="SAM" id="Phobius"/>
    </source>
</evidence>
<sequence>MQGRWQAAIATAILSVAAMMLPPLNYLASGVIALTTLRMGPREGARVVTATLIVFALLAGFLLGQLWVAGLILLSSWLPVFLATLALGYTRSFATALLSATGVGLFIVVLMHLLIPDVTGWWQQIIEPFMATVSEQPGWQLDQVQTQQLTSRLSGMMTGLIAAGVSINAVVGLIIGRAWQSKLYNPGAFGNEFRQLSLGKPVAMFTAVLMILALTPISGTWSLLVDCLAVMLVAFGIQGLAIVHAIVVARDKSKAWLVTMYVLLVIMLPQMVMMLATLGVLDQWFNFRKRSQTE</sequence>
<comment type="caution">
    <text evidence="2">The sequence shown here is derived from an EMBL/GenBank/DDBJ whole genome shotgun (WGS) entry which is preliminary data.</text>
</comment>
<dbReference type="Pfam" id="PF09991">
    <property type="entry name" value="DUF2232"/>
    <property type="match status" value="1"/>
</dbReference>
<dbReference type="AlphaFoldDB" id="A0A0A0BFM1"/>